<feature type="signal peptide" evidence="2">
    <location>
        <begin position="1"/>
        <end position="17"/>
    </location>
</feature>
<gene>
    <name evidence="3" type="primary">nad6</name>
</gene>
<feature type="transmembrane region" description="Helical" evidence="1">
    <location>
        <begin position="48"/>
        <end position="70"/>
    </location>
</feature>
<proteinExistence type="predicted"/>
<evidence type="ECO:0000256" key="2">
    <source>
        <dbReference type="SAM" id="SignalP"/>
    </source>
</evidence>
<dbReference type="EMBL" id="MG989218">
    <property type="protein sequence ID" value="AWU48828.1"/>
    <property type="molecule type" value="Genomic_DNA"/>
</dbReference>
<protein>
    <submittedName>
        <fullName evidence="3">NADH dehydrogenase subunit 6</fullName>
    </submittedName>
</protein>
<keyword evidence="2" id="KW-0732">Signal</keyword>
<geneLocation type="mitochondrion" evidence="3"/>
<keyword evidence="1" id="KW-1133">Transmembrane helix</keyword>
<name>A0A344A237_9HEMI</name>
<feature type="transmembrane region" description="Helical" evidence="1">
    <location>
        <begin position="122"/>
        <end position="149"/>
    </location>
</feature>
<evidence type="ECO:0000313" key="3">
    <source>
        <dbReference type="EMBL" id="AWU48828.1"/>
    </source>
</evidence>
<dbReference type="AlphaFoldDB" id="A0A344A237"/>
<feature type="chain" id="PRO_5016921907" evidence="2">
    <location>
        <begin position="18"/>
        <end position="160"/>
    </location>
</feature>
<feature type="transmembrane region" description="Helical" evidence="1">
    <location>
        <begin position="82"/>
        <end position="102"/>
    </location>
</feature>
<accession>A0A344A237</accession>
<keyword evidence="1" id="KW-0812">Transmembrane</keyword>
<organism evidence="3">
    <name type="scientific">Allocarsidara bakeri</name>
    <dbReference type="NCBI Taxonomy" id="2218082"/>
    <lineage>
        <taxon>Eukaryota</taxon>
        <taxon>Metazoa</taxon>
        <taxon>Ecdysozoa</taxon>
        <taxon>Arthropoda</taxon>
        <taxon>Hexapoda</taxon>
        <taxon>Insecta</taxon>
        <taxon>Pterygota</taxon>
        <taxon>Neoptera</taxon>
        <taxon>Paraneoptera</taxon>
        <taxon>Hemiptera</taxon>
        <taxon>Sternorrhyncha</taxon>
        <taxon>Psylloidea</taxon>
        <taxon>Carsidaridae</taxon>
        <taxon>Carsidarinae</taxon>
        <taxon>Allocarsidara</taxon>
    </lineage>
</organism>
<reference evidence="3" key="1">
    <citation type="submission" date="2018-02" db="EMBL/GenBank/DDBJ databases">
        <title>Resolving the psyllid tree of life: Phylogenomic analysis of the superfamily Psylloidea (Hemiptera).</title>
        <authorList>
            <person name="Percy D.M."/>
            <person name="Sveinsson S."/>
            <person name="Lemmon A.R."/>
            <person name="Lemmon E.M."/>
            <person name="Ouvrard D."/>
            <person name="Burckhardt D."/>
        </authorList>
    </citation>
    <scope>NUCLEOTIDE SEQUENCE</scope>
    <source>
        <strain evidence="3">DP2.idba.138_circ</strain>
    </source>
</reference>
<keyword evidence="1" id="KW-0472">Membrane</keyword>
<evidence type="ECO:0000256" key="1">
    <source>
        <dbReference type="SAM" id="Phobius"/>
    </source>
</evidence>
<sequence>MLKLMLTMLTFMSSIMAYTQHPFSLSFMLLIQTVIISLTTRLMYESSWIPLTLMLIMMGGIMIIFMYFTSICSNQQFSKQNFLYNLFYTMLWLPLILSQYTYLFKSDSLSISNFNFKEYYKIFMPLNSYCSIFMFCYLILALLVMINLLNFNTGPLRKKY</sequence>
<keyword evidence="3" id="KW-0496">Mitochondrion</keyword>